<evidence type="ECO:0000256" key="8">
    <source>
        <dbReference type="SAM" id="SignalP"/>
    </source>
</evidence>
<dbReference type="OrthoDB" id="428480at2759"/>
<keyword evidence="6" id="KW-0325">Glycoprotein</keyword>
<evidence type="ECO:0000256" key="1">
    <source>
        <dbReference type="ARBA" id="ARBA00001231"/>
    </source>
</evidence>
<dbReference type="Gene3D" id="3.20.20.80">
    <property type="entry name" value="Glycosidases"/>
    <property type="match status" value="1"/>
</dbReference>
<keyword evidence="4 8" id="KW-0732">Signal</keyword>
<protein>
    <recommendedName>
        <fullName evidence="3">beta-N-acetylhexosaminidase</fullName>
        <ecNumber evidence="3">3.2.1.52</ecNumber>
    </recommendedName>
</protein>
<name>A0A6L2Q689_COPFO</name>
<evidence type="ECO:0000256" key="3">
    <source>
        <dbReference type="ARBA" id="ARBA00012663"/>
    </source>
</evidence>
<dbReference type="SUPFAM" id="SSF55545">
    <property type="entry name" value="beta-N-acetylhexosaminidase-like domain"/>
    <property type="match status" value="1"/>
</dbReference>
<comment type="caution">
    <text evidence="10">The sequence shown here is derived from an EMBL/GenBank/DDBJ whole genome shotgun (WGS) entry which is preliminary data.</text>
</comment>
<dbReference type="PANTHER" id="PTHR22600:SF42">
    <property type="entry name" value="BETA-N-ACETYLHEXOSAMINIDASE"/>
    <property type="match status" value="1"/>
</dbReference>
<comment type="catalytic activity">
    <reaction evidence="1">
        <text>Hydrolysis of terminal non-reducing N-acetyl-D-hexosamine residues in N-acetyl-beta-D-hexosaminides.</text>
        <dbReference type="EC" id="3.2.1.52"/>
    </reaction>
</comment>
<dbReference type="InterPro" id="IPR029018">
    <property type="entry name" value="Hex-like_dom2"/>
</dbReference>
<dbReference type="InParanoid" id="A0A6L2Q689"/>
<evidence type="ECO:0000256" key="2">
    <source>
        <dbReference type="ARBA" id="ARBA00006285"/>
    </source>
</evidence>
<dbReference type="FunCoup" id="A0A6L2Q689">
    <property type="interactions" value="521"/>
</dbReference>
<evidence type="ECO:0000256" key="6">
    <source>
        <dbReference type="ARBA" id="ARBA00023180"/>
    </source>
</evidence>
<reference evidence="11" key="1">
    <citation type="submission" date="2020-01" db="EMBL/GenBank/DDBJ databases">
        <title>Draft genome sequence of the Termite Coptotermes fromosanus.</title>
        <authorList>
            <person name="Itakura S."/>
            <person name="Yosikawa Y."/>
            <person name="Umezawa K."/>
        </authorList>
    </citation>
    <scope>NUCLEOTIDE SEQUENCE [LARGE SCALE GENOMIC DNA]</scope>
</reference>
<sequence length="560" mass="62807">MDVVLLLQLLSAALCLCGAEDSRSGWQWSWACKAGRCIKSDYPVSHAYAASRGTSNITRSSQSACRLTCGQYGALWPRPTGPTTIGEQVVTFHPSRIRFDLQEVAASNRGPTEFVAACTQLFLDNLLVECANSVAVNIRAETVYGARHGLETLSQLVARVPAPLAGAGRGRSASRKHLLLMASNVRLSDAPVFRYRGLMLDTARNFLPLYAMKRTLDAMAASKLNVLHWHATDSQSFPLESPRVPQLARRRFGAYSARQVYSPQDVEHLLEYARLRGVRIIMEVDAPSHAGNGWQWGEAAGLGQLAVCVNQQPWRKYCIQPPCGQLNPTNPNLYRVLRDLYRDILDVFPLGEALHMAEIVDWMAARGQGRTQDDFLQLWADYQSTALRTLDEEVGNSNTPIILWSSQLTQPDIIGRFLSKDRYIIQTWVPASSSLPTELLAKGYKVIYSTKDTWYLDHGFWGSTVYHNWRVVYDNRIPRKGGVLGGEACMWSELVDNQSLDMKVWPRTAAMAERLWTDPDSKSTTAEARFYRHRQRLVTRGIKADALAPAYCYQNEGECQ</sequence>
<keyword evidence="5" id="KW-0378">Hydrolase</keyword>
<feature type="signal peptide" evidence="8">
    <location>
        <begin position="1"/>
        <end position="19"/>
    </location>
</feature>
<dbReference type="SUPFAM" id="SSF51445">
    <property type="entry name" value="(Trans)glycosidases"/>
    <property type="match status" value="1"/>
</dbReference>
<feature type="chain" id="PRO_5026857773" description="beta-N-acetylhexosaminidase" evidence="8">
    <location>
        <begin position="20"/>
        <end position="560"/>
    </location>
</feature>
<dbReference type="Gene3D" id="3.30.379.10">
    <property type="entry name" value="Chitobiase/beta-hexosaminidase domain 2-like"/>
    <property type="match status" value="2"/>
</dbReference>
<dbReference type="AlphaFoldDB" id="A0A6L2Q689"/>
<dbReference type="FunFam" id="3.20.20.80:FF:000063">
    <property type="entry name" value="Beta-hexosaminidase"/>
    <property type="match status" value="1"/>
</dbReference>
<proteinExistence type="inferred from homology"/>
<dbReference type="InterPro" id="IPR017853">
    <property type="entry name" value="GH"/>
</dbReference>
<dbReference type="GO" id="GO:0005975">
    <property type="term" value="P:carbohydrate metabolic process"/>
    <property type="evidence" value="ECO:0007669"/>
    <property type="project" value="InterPro"/>
</dbReference>
<comment type="similarity">
    <text evidence="2">Belongs to the glycosyl hydrolase 20 family.</text>
</comment>
<dbReference type="GO" id="GO:0005886">
    <property type="term" value="C:plasma membrane"/>
    <property type="evidence" value="ECO:0007669"/>
    <property type="project" value="TreeGrafter"/>
</dbReference>
<dbReference type="Pfam" id="PF00728">
    <property type="entry name" value="Glyco_hydro_20"/>
    <property type="match status" value="1"/>
</dbReference>
<keyword evidence="7" id="KW-0326">Glycosidase</keyword>
<dbReference type="InterPro" id="IPR015883">
    <property type="entry name" value="Glyco_hydro_20_cat"/>
</dbReference>
<dbReference type="PANTHER" id="PTHR22600">
    <property type="entry name" value="BETA-HEXOSAMINIDASE"/>
    <property type="match status" value="1"/>
</dbReference>
<evidence type="ECO:0000259" key="9">
    <source>
        <dbReference type="Pfam" id="PF00728"/>
    </source>
</evidence>
<dbReference type="EC" id="3.2.1.52" evidence="3"/>
<evidence type="ECO:0000256" key="4">
    <source>
        <dbReference type="ARBA" id="ARBA00022729"/>
    </source>
</evidence>
<dbReference type="GO" id="GO:0030203">
    <property type="term" value="P:glycosaminoglycan metabolic process"/>
    <property type="evidence" value="ECO:0007669"/>
    <property type="project" value="TreeGrafter"/>
</dbReference>
<accession>A0A6L2Q689</accession>
<dbReference type="GO" id="GO:0016231">
    <property type="term" value="F:beta-N-acetylglucosaminidase activity"/>
    <property type="evidence" value="ECO:0007669"/>
    <property type="project" value="TreeGrafter"/>
</dbReference>
<dbReference type="PRINTS" id="PR00738">
    <property type="entry name" value="GLHYDRLASE20"/>
</dbReference>
<organism evidence="10 11">
    <name type="scientific">Coptotermes formosanus</name>
    <name type="common">Formosan subterranean termite</name>
    <dbReference type="NCBI Taxonomy" id="36987"/>
    <lineage>
        <taxon>Eukaryota</taxon>
        <taxon>Metazoa</taxon>
        <taxon>Ecdysozoa</taxon>
        <taxon>Arthropoda</taxon>
        <taxon>Hexapoda</taxon>
        <taxon>Insecta</taxon>
        <taxon>Pterygota</taxon>
        <taxon>Neoptera</taxon>
        <taxon>Polyneoptera</taxon>
        <taxon>Dictyoptera</taxon>
        <taxon>Blattodea</taxon>
        <taxon>Blattoidea</taxon>
        <taxon>Termitoidae</taxon>
        <taxon>Rhinotermitidae</taxon>
        <taxon>Coptotermes</taxon>
    </lineage>
</organism>
<feature type="domain" description="Glycoside hydrolase family 20 catalytic" evidence="9">
    <location>
        <begin position="193"/>
        <end position="518"/>
    </location>
</feature>
<evidence type="ECO:0000313" key="11">
    <source>
        <dbReference type="Proteomes" id="UP000502823"/>
    </source>
</evidence>
<dbReference type="EMBL" id="BLKM01002051">
    <property type="protein sequence ID" value="GFG40441.1"/>
    <property type="molecule type" value="Genomic_DNA"/>
</dbReference>
<evidence type="ECO:0000313" key="10">
    <source>
        <dbReference type="EMBL" id="GFG40441.1"/>
    </source>
</evidence>
<evidence type="ECO:0000256" key="7">
    <source>
        <dbReference type="ARBA" id="ARBA00023295"/>
    </source>
</evidence>
<keyword evidence="11" id="KW-1185">Reference proteome</keyword>
<dbReference type="InterPro" id="IPR025705">
    <property type="entry name" value="Beta_hexosaminidase_sua/sub"/>
</dbReference>
<dbReference type="Proteomes" id="UP000502823">
    <property type="component" value="Unassembled WGS sequence"/>
</dbReference>
<evidence type="ECO:0000256" key="5">
    <source>
        <dbReference type="ARBA" id="ARBA00022801"/>
    </source>
</evidence>
<gene>
    <name evidence="10" type="ORF">Cfor_01610</name>
</gene>